<evidence type="ECO:0000256" key="1">
    <source>
        <dbReference type="ARBA" id="ARBA00022630"/>
    </source>
</evidence>
<dbReference type="InterPro" id="IPR013785">
    <property type="entry name" value="Aldolase_TIM"/>
</dbReference>
<dbReference type="Gene3D" id="3.20.20.70">
    <property type="entry name" value="Aldolase class I"/>
    <property type="match status" value="1"/>
</dbReference>
<dbReference type="EMBL" id="FOFB01000013">
    <property type="protein sequence ID" value="SEQ66291.1"/>
    <property type="molecule type" value="Genomic_DNA"/>
</dbReference>
<dbReference type="GO" id="GO:0016491">
    <property type="term" value="F:oxidoreductase activity"/>
    <property type="evidence" value="ECO:0007669"/>
    <property type="project" value="UniProtKB-KW"/>
</dbReference>
<sequence>MNHLQQELLLPGGSRLSNRLAKSAMSENLSDRQHAPSKTLINAYRKWAEGGAGLLITGNVMVDSKAIGEPRNVVVEDRSNFELLQAWAKTVEGTGTHLWPQINHPGRQAMEQVNAELVGPSAVPLRLGGRKDATGKIPRAMTEEEILATIDAFGRTAEILKDAGFTGVQIHGAHGYLVSQFLSPDANVREDRWGGSLDNRARFVLEVYRNIRSRVGESYPIGIKLNSADFQRGGFTEEESMQVIRLLSAEGIDLIEISGGTYEAPAMMGARRDSTAKREAYFMDYIEKARQITDTPLMLTGGFRTAAGMEEAAASGALDVVGLARPFTLYPNLPEEIFSGSRQEFPAQHQTTGVKAVDGFMNIIWYEAQIKRLGKDKAPRPELSAWGVFLSYLCLILGKKFF</sequence>
<keyword evidence="1" id="KW-0285">Flavoprotein</keyword>
<organism evidence="4 5">
    <name type="scientific">Neolewinella agarilytica</name>
    <dbReference type="NCBI Taxonomy" id="478744"/>
    <lineage>
        <taxon>Bacteria</taxon>
        <taxon>Pseudomonadati</taxon>
        <taxon>Bacteroidota</taxon>
        <taxon>Saprospiria</taxon>
        <taxon>Saprospirales</taxon>
        <taxon>Lewinellaceae</taxon>
        <taxon>Neolewinella</taxon>
    </lineage>
</organism>
<evidence type="ECO:0000313" key="5">
    <source>
        <dbReference type="Proteomes" id="UP000199021"/>
    </source>
</evidence>
<dbReference type="PANTHER" id="PTHR43656:SF2">
    <property type="entry name" value="BINDING OXIDOREDUCTASE, PUTATIVE (AFU_ORTHOLOGUE AFUA_2G08260)-RELATED"/>
    <property type="match status" value="1"/>
</dbReference>
<keyword evidence="2" id="KW-0560">Oxidoreductase</keyword>
<keyword evidence="5" id="KW-1185">Reference proteome</keyword>
<dbReference type="AlphaFoldDB" id="A0A1H9HVD3"/>
<dbReference type="OrthoDB" id="9772736at2"/>
<gene>
    <name evidence="4" type="ORF">SAMN05444359_113121</name>
</gene>
<name>A0A1H9HVD3_9BACT</name>
<dbReference type="InParanoid" id="A0A1H9HVD3"/>
<dbReference type="SUPFAM" id="SSF51395">
    <property type="entry name" value="FMN-linked oxidoreductases"/>
    <property type="match status" value="1"/>
</dbReference>
<proteinExistence type="predicted"/>
<dbReference type="InterPro" id="IPR051799">
    <property type="entry name" value="NADH_flavin_oxidoreductase"/>
</dbReference>
<evidence type="ECO:0000313" key="4">
    <source>
        <dbReference type="EMBL" id="SEQ66291.1"/>
    </source>
</evidence>
<evidence type="ECO:0000259" key="3">
    <source>
        <dbReference type="Pfam" id="PF00724"/>
    </source>
</evidence>
<reference evidence="5" key="1">
    <citation type="submission" date="2016-10" db="EMBL/GenBank/DDBJ databases">
        <authorList>
            <person name="Varghese N."/>
            <person name="Submissions S."/>
        </authorList>
    </citation>
    <scope>NUCLEOTIDE SEQUENCE [LARGE SCALE GENOMIC DNA]</scope>
    <source>
        <strain evidence="5">DSM 24740</strain>
    </source>
</reference>
<accession>A0A1H9HVD3</accession>
<dbReference type="GO" id="GO:0010181">
    <property type="term" value="F:FMN binding"/>
    <property type="evidence" value="ECO:0007669"/>
    <property type="project" value="InterPro"/>
</dbReference>
<dbReference type="Proteomes" id="UP000199021">
    <property type="component" value="Unassembled WGS sequence"/>
</dbReference>
<dbReference type="FunCoup" id="A0A1H9HVD3">
    <property type="interactions" value="14"/>
</dbReference>
<dbReference type="PANTHER" id="PTHR43656">
    <property type="entry name" value="BINDING OXIDOREDUCTASE, PUTATIVE (AFU_ORTHOLOGUE AFUA_2G08260)-RELATED"/>
    <property type="match status" value="1"/>
</dbReference>
<feature type="domain" description="NADH:flavin oxidoreductase/NADH oxidase N-terminal" evidence="3">
    <location>
        <begin position="14"/>
        <end position="340"/>
    </location>
</feature>
<dbReference type="RefSeq" id="WP_090169180.1">
    <property type="nucleotide sequence ID" value="NZ_FOFB01000013.1"/>
</dbReference>
<protein>
    <submittedName>
        <fullName evidence="4">2,4-dienoyl-CoA reductase</fullName>
    </submittedName>
</protein>
<dbReference type="Pfam" id="PF00724">
    <property type="entry name" value="Oxidored_FMN"/>
    <property type="match status" value="1"/>
</dbReference>
<dbReference type="InterPro" id="IPR001155">
    <property type="entry name" value="OxRdtase_FMN_N"/>
</dbReference>
<evidence type="ECO:0000256" key="2">
    <source>
        <dbReference type="ARBA" id="ARBA00023002"/>
    </source>
</evidence>
<dbReference type="STRING" id="478744.SAMN05444359_113121"/>
<dbReference type="CDD" id="cd04733">
    <property type="entry name" value="OYE_like_2_FMN"/>
    <property type="match status" value="1"/>
</dbReference>